<dbReference type="EMBL" id="LZKG01000106">
    <property type="protein sequence ID" value="OBI28178.1"/>
    <property type="molecule type" value="Genomic_DNA"/>
</dbReference>
<proteinExistence type="predicted"/>
<dbReference type="RefSeq" id="WP_065019294.1">
    <property type="nucleotide sequence ID" value="NZ_LZKG01000106.1"/>
</dbReference>
<dbReference type="Proteomes" id="UP000093943">
    <property type="component" value="Unassembled WGS sequence"/>
</dbReference>
<dbReference type="AlphaFoldDB" id="A0A1A2XSN5"/>
<accession>A0A1A2XSN5</accession>
<evidence type="ECO:0000313" key="2">
    <source>
        <dbReference type="Proteomes" id="UP000093943"/>
    </source>
</evidence>
<organism evidence="1 2">
    <name type="scientific">Mycolicibacter sinensis (strain JDM601)</name>
    <name type="common">Mycobacterium sinense</name>
    <dbReference type="NCBI Taxonomy" id="875328"/>
    <lineage>
        <taxon>Bacteria</taxon>
        <taxon>Bacillati</taxon>
        <taxon>Actinomycetota</taxon>
        <taxon>Actinomycetes</taxon>
        <taxon>Mycobacteriales</taxon>
        <taxon>Mycobacteriaceae</taxon>
        <taxon>Mycolicibacter</taxon>
    </lineage>
</organism>
<sequence>MSSHVAGADELEQLQVEYVQLIEDHPPSTWSPNLFRVVNAAIRLQFGEQRPIAPNGKPRLSVVLGGVS</sequence>
<protein>
    <submittedName>
        <fullName evidence="1">Uncharacterized protein</fullName>
    </submittedName>
</protein>
<reference evidence="2" key="1">
    <citation type="submission" date="2016-06" db="EMBL/GenBank/DDBJ databases">
        <authorList>
            <person name="Sutton G."/>
            <person name="Brinkac L."/>
            <person name="Sanka R."/>
            <person name="Adams M."/>
            <person name="Lau E."/>
            <person name="Sam S."/>
            <person name="Sreng N."/>
            <person name="Him V."/>
            <person name="Kerleguer A."/>
            <person name="Cheng S."/>
        </authorList>
    </citation>
    <scope>NUCLEOTIDE SEQUENCE [LARGE SCALE GENOMIC DNA]</scope>
    <source>
        <strain evidence="2">E1876</strain>
    </source>
</reference>
<name>A0A1A2XSN5_MYCSD</name>
<comment type="caution">
    <text evidence="1">The sequence shown here is derived from an EMBL/GenBank/DDBJ whole genome shotgun (WGS) entry which is preliminary data.</text>
</comment>
<evidence type="ECO:0000313" key="1">
    <source>
        <dbReference type="EMBL" id="OBI28178.1"/>
    </source>
</evidence>
<gene>
    <name evidence="1" type="ORF">A5710_04015</name>
</gene>